<comment type="caution">
    <text evidence="1">The sequence shown here is derived from an EMBL/GenBank/DDBJ whole genome shotgun (WGS) entry which is preliminary data.</text>
</comment>
<organism evidence="1 2">
    <name type="scientific">Cardiocondyla obscurior</name>
    <dbReference type="NCBI Taxonomy" id="286306"/>
    <lineage>
        <taxon>Eukaryota</taxon>
        <taxon>Metazoa</taxon>
        <taxon>Ecdysozoa</taxon>
        <taxon>Arthropoda</taxon>
        <taxon>Hexapoda</taxon>
        <taxon>Insecta</taxon>
        <taxon>Pterygota</taxon>
        <taxon>Neoptera</taxon>
        <taxon>Endopterygota</taxon>
        <taxon>Hymenoptera</taxon>
        <taxon>Apocrita</taxon>
        <taxon>Aculeata</taxon>
        <taxon>Formicoidea</taxon>
        <taxon>Formicidae</taxon>
        <taxon>Myrmicinae</taxon>
        <taxon>Cardiocondyla</taxon>
    </lineage>
</organism>
<sequence length="95" mass="10511">MSGDQNFQVILNTYQTRNSKGRLRYHGLGPHEATLMVYSDDRIEKDRDGKGGMKESGMKSLLPSAYLHEVGPRESLAHSVDYVDPQVGLFPTASG</sequence>
<keyword evidence="2" id="KW-1185">Reference proteome</keyword>
<evidence type="ECO:0000313" key="2">
    <source>
        <dbReference type="Proteomes" id="UP001430953"/>
    </source>
</evidence>
<dbReference type="EMBL" id="JADYXP020000003">
    <property type="protein sequence ID" value="KAL0129000.1"/>
    <property type="molecule type" value="Genomic_DNA"/>
</dbReference>
<proteinExistence type="predicted"/>
<evidence type="ECO:0000313" key="1">
    <source>
        <dbReference type="EMBL" id="KAL0129000.1"/>
    </source>
</evidence>
<gene>
    <name evidence="1" type="ORF">PUN28_004005</name>
</gene>
<dbReference type="AlphaFoldDB" id="A0AAW2GP48"/>
<reference evidence="1 2" key="1">
    <citation type="submission" date="2023-03" db="EMBL/GenBank/DDBJ databases">
        <title>High recombination rates correlate with genetic variation in Cardiocondyla obscurior ants.</title>
        <authorList>
            <person name="Errbii M."/>
        </authorList>
    </citation>
    <scope>NUCLEOTIDE SEQUENCE [LARGE SCALE GENOMIC DNA]</scope>
    <source>
        <strain evidence="1">Alpha-2009</strain>
        <tissue evidence="1">Whole body</tissue>
    </source>
</reference>
<accession>A0AAW2GP48</accession>
<name>A0AAW2GP48_9HYME</name>
<protein>
    <submittedName>
        <fullName evidence="1">Uncharacterized protein</fullName>
    </submittedName>
</protein>
<dbReference type="Proteomes" id="UP001430953">
    <property type="component" value="Unassembled WGS sequence"/>
</dbReference>